<reference evidence="1 2" key="1">
    <citation type="submission" date="2020-09" db="EMBL/GenBank/DDBJ databases">
        <title>Roseomonas.</title>
        <authorList>
            <person name="Zhu W."/>
        </authorList>
    </citation>
    <scope>NUCLEOTIDE SEQUENCE [LARGE SCALE GENOMIC DNA]</scope>
    <source>
        <strain evidence="1 2">573</strain>
    </source>
</reference>
<proteinExistence type="predicted"/>
<evidence type="ECO:0008006" key="3">
    <source>
        <dbReference type="Google" id="ProtNLM"/>
    </source>
</evidence>
<dbReference type="Proteomes" id="UP001518989">
    <property type="component" value="Unassembled WGS sequence"/>
</dbReference>
<organism evidence="1 2">
    <name type="scientific">Roseomonas haemaphysalidis</name>
    <dbReference type="NCBI Taxonomy" id="2768162"/>
    <lineage>
        <taxon>Bacteria</taxon>
        <taxon>Pseudomonadati</taxon>
        <taxon>Pseudomonadota</taxon>
        <taxon>Alphaproteobacteria</taxon>
        <taxon>Acetobacterales</taxon>
        <taxon>Roseomonadaceae</taxon>
        <taxon>Roseomonas</taxon>
    </lineage>
</organism>
<evidence type="ECO:0000313" key="1">
    <source>
        <dbReference type="EMBL" id="MBO1081594.1"/>
    </source>
</evidence>
<accession>A0ABS3KVU2</accession>
<sequence>MKDAGEAMAGLARPMQHALNNLIMVMQANMDSVLASLPPDDRASIRLSRAAQATSDLDALLRAFLRLGRPDETPTLDSGRFLDTVRPLLATGIGRPLTVEVPATATTVVARPAVDLALLRAAQGARALPRGTPATLVLDGLVLRMNWAVAPECHGPLLDAGITVVEADAERCTLRLPAGS</sequence>
<dbReference type="RefSeq" id="WP_207419769.1">
    <property type="nucleotide sequence ID" value="NZ_CP061177.1"/>
</dbReference>
<protein>
    <recommendedName>
        <fullName evidence="3">Signal transduction histidine kinase dimerisation/phosphoacceptor domain-containing protein</fullName>
    </recommendedName>
</protein>
<comment type="caution">
    <text evidence="1">The sequence shown here is derived from an EMBL/GenBank/DDBJ whole genome shotgun (WGS) entry which is preliminary data.</text>
</comment>
<keyword evidence="2" id="KW-1185">Reference proteome</keyword>
<gene>
    <name evidence="1" type="ORF">IAI61_21370</name>
</gene>
<dbReference type="EMBL" id="JACTNG010000016">
    <property type="protein sequence ID" value="MBO1081594.1"/>
    <property type="molecule type" value="Genomic_DNA"/>
</dbReference>
<name>A0ABS3KVU2_9PROT</name>
<evidence type="ECO:0000313" key="2">
    <source>
        <dbReference type="Proteomes" id="UP001518989"/>
    </source>
</evidence>